<protein>
    <submittedName>
        <fullName evidence="5">GFA family protein</fullName>
    </submittedName>
</protein>
<evidence type="ECO:0000313" key="5">
    <source>
        <dbReference type="EMBL" id="MFC4348140.1"/>
    </source>
</evidence>
<name>A0ABV8UAJ9_9PROT</name>
<evidence type="ECO:0000313" key="6">
    <source>
        <dbReference type="Proteomes" id="UP001595776"/>
    </source>
</evidence>
<dbReference type="EMBL" id="JBHSCR010000006">
    <property type="protein sequence ID" value="MFC4348140.1"/>
    <property type="molecule type" value="Genomic_DNA"/>
</dbReference>
<dbReference type="Gene3D" id="2.170.150.70">
    <property type="match status" value="1"/>
</dbReference>
<dbReference type="Proteomes" id="UP001595776">
    <property type="component" value="Unassembled WGS sequence"/>
</dbReference>
<reference evidence="6" key="1">
    <citation type="journal article" date="2019" name="Int. J. Syst. Evol. Microbiol.">
        <title>The Global Catalogue of Microorganisms (GCM) 10K type strain sequencing project: providing services to taxonomists for standard genome sequencing and annotation.</title>
        <authorList>
            <consortium name="The Broad Institute Genomics Platform"/>
            <consortium name="The Broad Institute Genome Sequencing Center for Infectious Disease"/>
            <person name="Wu L."/>
            <person name="Ma J."/>
        </authorList>
    </citation>
    <scope>NUCLEOTIDE SEQUENCE [LARGE SCALE GENOMIC DNA]</scope>
    <source>
        <strain evidence="6">CGMCC 1.15304</strain>
    </source>
</reference>
<dbReference type="PROSITE" id="PS51891">
    <property type="entry name" value="CENP_V_GFA"/>
    <property type="match status" value="1"/>
</dbReference>
<proteinExistence type="inferred from homology"/>
<dbReference type="PANTHER" id="PTHR28620">
    <property type="entry name" value="CENTROMERE PROTEIN V"/>
    <property type="match status" value="1"/>
</dbReference>
<feature type="domain" description="CENP-V/GFA" evidence="4">
    <location>
        <begin position="5"/>
        <end position="130"/>
    </location>
</feature>
<dbReference type="InterPro" id="IPR052355">
    <property type="entry name" value="CENP-V-like"/>
</dbReference>
<evidence type="ECO:0000256" key="1">
    <source>
        <dbReference type="ARBA" id="ARBA00005495"/>
    </source>
</evidence>
<keyword evidence="2" id="KW-0479">Metal-binding</keyword>
<organism evidence="5 6">
    <name type="scientific">Kordiimonas lipolytica</name>
    <dbReference type="NCBI Taxonomy" id="1662421"/>
    <lineage>
        <taxon>Bacteria</taxon>
        <taxon>Pseudomonadati</taxon>
        <taxon>Pseudomonadota</taxon>
        <taxon>Alphaproteobacteria</taxon>
        <taxon>Kordiimonadales</taxon>
        <taxon>Kordiimonadaceae</taxon>
        <taxon>Kordiimonas</taxon>
    </lineage>
</organism>
<sequence>MMTHLEGSCYCGNIAVRVTCDETPSHLTPRACDCDFCTMNGAAWVSIPKASMEIEIQNEAAISLFEQGSESARFWLCQRCGVVTAVTCDIEGTRKGAFNARIMDSRDEFAPTEPASPKLLGKNEKLARWDKLWIGDVRIKDCWDVGL</sequence>
<gene>
    <name evidence="5" type="ORF">ACFO5Q_09815</name>
</gene>
<evidence type="ECO:0000259" key="4">
    <source>
        <dbReference type="PROSITE" id="PS51891"/>
    </source>
</evidence>
<dbReference type="Pfam" id="PF04828">
    <property type="entry name" value="GFA"/>
    <property type="match status" value="1"/>
</dbReference>
<keyword evidence="6" id="KW-1185">Reference proteome</keyword>
<evidence type="ECO:0000256" key="3">
    <source>
        <dbReference type="ARBA" id="ARBA00022833"/>
    </source>
</evidence>
<comment type="similarity">
    <text evidence="1">Belongs to the Gfa family.</text>
</comment>
<dbReference type="RefSeq" id="WP_068149999.1">
    <property type="nucleotide sequence ID" value="NZ_JBHSCR010000006.1"/>
</dbReference>
<dbReference type="PANTHER" id="PTHR28620:SF1">
    <property type="entry name" value="CENP-V_GFA DOMAIN-CONTAINING PROTEIN"/>
    <property type="match status" value="1"/>
</dbReference>
<dbReference type="InterPro" id="IPR011057">
    <property type="entry name" value="Mss4-like_sf"/>
</dbReference>
<evidence type="ECO:0000256" key="2">
    <source>
        <dbReference type="ARBA" id="ARBA00022723"/>
    </source>
</evidence>
<dbReference type="SUPFAM" id="SSF51316">
    <property type="entry name" value="Mss4-like"/>
    <property type="match status" value="1"/>
</dbReference>
<dbReference type="InterPro" id="IPR006913">
    <property type="entry name" value="CENP-V/GFA"/>
</dbReference>
<keyword evidence="3" id="KW-0862">Zinc</keyword>
<accession>A0ABV8UAJ9</accession>
<comment type="caution">
    <text evidence="5">The sequence shown here is derived from an EMBL/GenBank/DDBJ whole genome shotgun (WGS) entry which is preliminary data.</text>
</comment>